<evidence type="ECO:0000259" key="2">
    <source>
        <dbReference type="Pfam" id="PF05118"/>
    </source>
</evidence>
<dbReference type="InterPro" id="IPR007803">
    <property type="entry name" value="Asp/Arg/Pro-Hydrxlase"/>
</dbReference>
<dbReference type="EMBL" id="BAABKC010000112">
    <property type="protein sequence ID" value="GAA5074803.1"/>
    <property type="molecule type" value="Genomic_DNA"/>
</dbReference>
<reference evidence="4" key="1">
    <citation type="journal article" date="2019" name="Int. J. Syst. Evol. Microbiol.">
        <title>The Global Catalogue of Microorganisms (GCM) 10K type strain sequencing project: providing services to taxonomists for standard genome sequencing and annotation.</title>
        <authorList>
            <consortium name="The Broad Institute Genomics Platform"/>
            <consortium name="The Broad Institute Genome Sequencing Center for Infectious Disease"/>
            <person name="Wu L."/>
            <person name="Ma J."/>
        </authorList>
    </citation>
    <scope>NUCLEOTIDE SEQUENCE [LARGE SCALE GENOMIC DNA]</scope>
    <source>
        <strain evidence="4">JCM 18410</strain>
    </source>
</reference>
<protein>
    <recommendedName>
        <fullName evidence="2">Aspartyl/asparaginy/proline hydroxylase domain-containing protein</fullName>
    </recommendedName>
</protein>
<dbReference type="InterPro" id="IPR027443">
    <property type="entry name" value="IPNS-like_sf"/>
</dbReference>
<gene>
    <name evidence="3" type="ORF">GCM10023336_63230</name>
</gene>
<sequence length="324" mass="35300">MISARLPRTYDPARLAEDLDRLRTLPQAPQPGPYHDGEWTGVDLYAQGGGSGPAPQLEPFRPTPALDHAPYLAELLAGLDVPKLMVRLLTLPPGADIGEHNDAGCNPQFGSVRLHVPIRTHPDVVMVVDGERMRWQPGELWWGDFSKRHWLRNDSEVTRVHLVIDVLINDFVLGLFPPELVARWREEGTGISAYRPPLPRDDAALERFTGGFLLPNQLMPLFGGGKGLESLVDGAVAELTARDGRLVVGLNGEPACALERVAGSTFSVVGQPAGVAWEFDESAVPTVVVRGVPEDLYAAQLGFQRGPVVAEQRFPLERVAKAVS</sequence>
<proteinExistence type="predicted"/>
<accession>A0ABP9LGE7</accession>
<feature type="region of interest" description="Disordered" evidence="1">
    <location>
        <begin position="22"/>
        <end position="55"/>
    </location>
</feature>
<feature type="domain" description="Aspartyl/asparaginy/proline hydroxylase" evidence="2">
    <location>
        <begin position="30"/>
        <end position="166"/>
    </location>
</feature>
<dbReference type="Gene3D" id="2.60.120.330">
    <property type="entry name" value="B-lactam Antibiotic, Isopenicillin N Synthase, Chain"/>
    <property type="match status" value="1"/>
</dbReference>
<keyword evidence="4" id="KW-1185">Reference proteome</keyword>
<comment type="caution">
    <text evidence="3">The sequence shown here is derived from an EMBL/GenBank/DDBJ whole genome shotgun (WGS) entry which is preliminary data.</text>
</comment>
<evidence type="ECO:0000313" key="4">
    <source>
        <dbReference type="Proteomes" id="UP001500124"/>
    </source>
</evidence>
<dbReference type="SUPFAM" id="SSF51197">
    <property type="entry name" value="Clavaminate synthase-like"/>
    <property type="match status" value="1"/>
</dbReference>
<dbReference type="Proteomes" id="UP001500124">
    <property type="component" value="Unassembled WGS sequence"/>
</dbReference>
<dbReference type="Pfam" id="PF05118">
    <property type="entry name" value="Asp_Arg_Hydrox"/>
    <property type="match status" value="1"/>
</dbReference>
<organism evidence="3 4">
    <name type="scientific">Streptomyces similanensis</name>
    <dbReference type="NCBI Taxonomy" id="1274988"/>
    <lineage>
        <taxon>Bacteria</taxon>
        <taxon>Bacillati</taxon>
        <taxon>Actinomycetota</taxon>
        <taxon>Actinomycetes</taxon>
        <taxon>Kitasatosporales</taxon>
        <taxon>Streptomycetaceae</taxon>
        <taxon>Streptomyces</taxon>
    </lineage>
</organism>
<name>A0ABP9LGE7_9ACTN</name>
<evidence type="ECO:0000313" key="3">
    <source>
        <dbReference type="EMBL" id="GAA5074803.1"/>
    </source>
</evidence>
<evidence type="ECO:0000256" key="1">
    <source>
        <dbReference type="SAM" id="MobiDB-lite"/>
    </source>
</evidence>
<dbReference type="RefSeq" id="WP_345671449.1">
    <property type="nucleotide sequence ID" value="NZ_BAABKC010000112.1"/>
</dbReference>